<comment type="caution">
    <text evidence="5">The sequence shown here is derived from an EMBL/GenBank/DDBJ whole genome shotgun (WGS) entry which is preliminary data.</text>
</comment>
<dbReference type="InterPro" id="IPR015943">
    <property type="entry name" value="WD40/YVTN_repeat-like_dom_sf"/>
</dbReference>
<dbReference type="SUPFAM" id="SSF50998">
    <property type="entry name" value="Quinoprotein alcohol dehydrogenase-like"/>
    <property type="match status" value="1"/>
</dbReference>
<proteinExistence type="predicted"/>
<dbReference type="PANTHER" id="PTHR46082:SF11">
    <property type="entry name" value="AAA+ ATPASE DOMAIN-CONTAINING PROTEIN-RELATED"/>
    <property type="match status" value="1"/>
</dbReference>
<accession>A0ABR4HNY0</accession>
<feature type="repeat" description="WD" evidence="3">
    <location>
        <begin position="597"/>
        <end position="631"/>
    </location>
</feature>
<evidence type="ECO:0000256" key="3">
    <source>
        <dbReference type="PROSITE-ProRule" id="PRU00221"/>
    </source>
</evidence>
<dbReference type="InterPro" id="IPR035994">
    <property type="entry name" value="Nucleoside_phosphorylase_sf"/>
</dbReference>
<dbReference type="PROSITE" id="PS00678">
    <property type="entry name" value="WD_REPEATS_1"/>
    <property type="match status" value="1"/>
</dbReference>
<feature type="repeat" description="WD" evidence="3">
    <location>
        <begin position="632"/>
        <end position="662"/>
    </location>
</feature>
<keyword evidence="6" id="KW-1185">Reference proteome</keyword>
<evidence type="ECO:0000313" key="6">
    <source>
        <dbReference type="Proteomes" id="UP001610334"/>
    </source>
</evidence>
<dbReference type="InterPro" id="IPR053137">
    <property type="entry name" value="NLR-like"/>
</dbReference>
<reference evidence="5 6" key="1">
    <citation type="submission" date="2024-07" db="EMBL/GenBank/DDBJ databases">
        <title>Section-level genome sequencing and comparative genomics of Aspergillus sections Usti and Cavernicolus.</title>
        <authorList>
            <consortium name="Lawrence Berkeley National Laboratory"/>
            <person name="Nybo J.L."/>
            <person name="Vesth T.C."/>
            <person name="Theobald S."/>
            <person name="Frisvad J.C."/>
            <person name="Larsen T.O."/>
            <person name="Kjaerboelling I."/>
            <person name="Rothschild-Mancinelli K."/>
            <person name="Lyhne E.K."/>
            <person name="Kogle M.E."/>
            <person name="Barry K."/>
            <person name="Clum A."/>
            <person name="Na H."/>
            <person name="Ledsgaard L."/>
            <person name="Lin J."/>
            <person name="Lipzen A."/>
            <person name="Kuo A."/>
            <person name="Riley R."/>
            <person name="Mondo S."/>
            <person name="Labutti K."/>
            <person name="Haridas S."/>
            <person name="Pangalinan J."/>
            <person name="Salamov A.A."/>
            <person name="Simmons B.A."/>
            <person name="Magnuson J.K."/>
            <person name="Chen J."/>
            <person name="Drula E."/>
            <person name="Henrissat B."/>
            <person name="Wiebenga A."/>
            <person name="Lubbers R.J."/>
            <person name="Gomes A.C."/>
            <person name="Makela M.R."/>
            <person name="Stajich J."/>
            <person name="Grigoriev I.V."/>
            <person name="Mortensen U.H."/>
            <person name="De Vries R.P."/>
            <person name="Baker S.E."/>
            <person name="Andersen M.R."/>
        </authorList>
    </citation>
    <scope>NUCLEOTIDE SEQUENCE [LARGE SCALE GENOMIC DNA]</scope>
    <source>
        <strain evidence="5 6">CBS 588.65</strain>
    </source>
</reference>
<dbReference type="SMART" id="SM00320">
    <property type="entry name" value="WD40"/>
    <property type="match status" value="7"/>
</dbReference>
<feature type="region of interest" description="Disordered" evidence="4">
    <location>
        <begin position="320"/>
        <end position="356"/>
    </location>
</feature>
<dbReference type="PROSITE" id="PS50082">
    <property type="entry name" value="WD_REPEATS_2"/>
    <property type="match status" value="3"/>
</dbReference>
<evidence type="ECO:0000256" key="1">
    <source>
        <dbReference type="ARBA" id="ARBA00022574"/>
    </source>
</evidence>
<organism evidence="5 6">
    <name type="scientific">Aspergillus granulosus</name>
    <dbReference type="NCBI Taxonomy" id="176169"/>
    <lineage>
        <taxon>Eukaryota</taxon>
        <taxon>Fungi</taxon>
        <taxon>Dikarya</taxon>
        <taxon>Ascomycota</taxon>
        <taxon>Pezizomycotina</taxon>
        <taxon>Eurotiomycetes</taxon>
        <taxon>Eurotiomycetidae</taxon>
        <taxon>Eurotiales</taxon>
        <taxon>Aspergillaceae</taxon>
        <taxon>Aspergillus</taxon>
        <taxon>Aspergillus subgen. Nidulantes</taxon>
    </lineage>
</organism>
<dbReference type="PROSITE" id="PS50294">
    <property type="entry name" value="WD_REPEATS_REGION"/>
    <property type="match status" value="3"/>
</dbReference>
<dbReference type="Gene3D" id="2.130.10.10">
    <property type="entry name" value="YVTN repeat-like/Quinoprotein amine dehydrogenase"/>
    <property type="match status" value="2"/>
</dbReference>
<evidence type="ECO:0000256" key="2">
    <source>
        <dbReference type="ARBA" id="ARBA00022737"/>
    </source>
</evidence>
<feature type="compositionally biased region" description="Polar residues" evidence="4">
    <location>
        <begin position="329"/>
        <end position="342"/>
    </location>
</feature>
<dbReference type="Gene3D" id="3.40.50.1580">
    <property type="entry name" value="Nucleoside phosphorylase domain"/>
    <property type="match status" value="1"/>
</dbReference>
<gene>
    <name evidence="5" type="ORF">BJX63DRAFT_429906</name>
</gene>
<protein>
    <submittedName>
        <fullName evidence="5">Quinon protein alcohol dehydrogenase-like superfamily</fullName>
    </submittedName>
</protein>
<dbReference type="CDD" id="cd00200">
    <property type="entry name" value="WD40"/>
    <property type="match status" value="1"/>
</dbReference>
<name>A0ABR4HNY0_9EURO</name>
<dbReference type="EMBL" id="JBFXLT010000019">
    <property type="protein sequence ID" value="KAL2817194.1"/>
    <property type="molecule type" value="Genomic_DNA"/>
</dbReference>
<dbReference type="Proteomes" id="UP001610334">
    <property type="component" value="Unassembled WGS sequence"/>
</dbReference>
<sequence length="669" mass="72394">MPERKYLPPEDYTVGIIYVKPLEMTAITTMVDRFFLPVRLPRADRNEYTLGRIGSHNVVIAGPPRGSQGKSAAAIVACRIQFSFPNVTVGLLVGIGGGVPHLPDHDVRLGDVVVGAPEYGPSAVQYDLGKQTDTGFEVSRTLDRPPDILLGAVGTVLDEYNRAPDGESFFQTHLQRFANTRKLKRYNHPHVRDRLFTAEYDHDGTPCSQHPSTHEVQRPHRDPADIHIHYSTILSGDAVMKSAKRRDELSSQHHNALCFEMEAAGVMNEFRCLVVRGICDYADSHKNKEWQGYAAATAAAYARQILLVLTMRLTNGTHEKPAWEEKAQPGNTQHSTNGTESPYSEPAEEDKSSSQGLPLINTISSFDGELVTRGIVTGYALSVNSVAFSPDGSEMASGSDDCTVRVWNTANGKERMAIKFGGFQSVTPVAFSPDGNEVAAGLANGYIRILNTATGKERIVLKGNSQVKSMAFSPDGKTLACCPYSSSRNAELWDVTTGTKLRELRVHCPGSSLSSLVESVAFSPDGRTLAIANGIVELVNPDTGMIYHTIKNGRGVAFSPDSKSVAVIAVSPARTIRLHDTATGKAYRTGVALQSPICSMAFSPDGRLLACGSLDKTVRLWDCTTGEARGTLKGHDRPVYSVAFSPDGNTLAAPADKVIYLWGCPKDGT</sequence>
<keyword evidence="2" id="KW-0677">Repeat</keyword>
<dbReference type="SUPFAM" id="SSF53167">
    <property type="entry name" value="Purine and uridine phosphorylases"/>
    <property type="match status" value="1"/>
</dbReference>
<dbReference type="PANTHER" id="PTHR46082">
    <property type="entry name" value="ATP/GTP-BINDING PROTEIN-RELATED"/>
    <property type="match status" value="1"/>
</dbReference>
<dbReference type="Pfam" id="PF00400">
    <property type="entry name" value="WD40"/>
    <property type="match status" value="4"/>
</dbReference>
<dbReference type="InterPro" id="IPR019775">
    <property type="entry name" value="WD40_repeat_CS"/>
</dbReference>
<keyword evidence="1 3" id="KW-0853">WD repeat</keyword>
<dbReference type="InterPro" id="IPR001680">
    <property type="entry name" value="WD40_rpt"/>
</dbReference>
<feature type="repeat" description="WD" evidence="3">
    <location>
        <begin position="376"/>
        <end position="417"/>
    </location>
</feature>
<evidence type="ECO:0000313" key="5">
    <source>
        <dbReference type="EMBL" id="KAL2817194.1"/>
    </source>
</evidence>
<dbReference type="InterPro" id="IPR011047">
    <property type="entry name" value="Quinoprotein_ADH-like_sf"/>
</dbReference>
<evidence type="ECO:0000256" key="4">
    <source>
        <dbReference type="SAM" id="MobiDB-lite"/>
    </source>
</evidence>